<dbReference type="Gene3D" id="3.40.50.150">
    <property type="entry name" value="Vaccinia Virus protein VP39"/>
    <property type="match status" value="1"/>
</dbReference>
<dbReference type="KEGG" id="goy:GLS_c10080"/>
<organism evidence="2 3">
    <name type="scientific">Gluconobacter oxydans DSM 3504</name>
    <dbReference type="NCBI Taxonomy" id="1288313"/>
    <lineage>
        <taxon>Bacteria</taxon>
        <taxon>Pseudomonadati</taxon>
        <taxon>Pseudomonadota</taxon>
        <taxon>Alphaproteobacteria</taxon>
        <taxon>Acetobacterales</taxon>
        <taxon>Acetobacteraceae</taxon>
        <taxon>Gluconobacter</taxon>
    </lineage>
</organism>
<proteinExistence type="predicted"/>
<sequence length="341" mass="38890">MPEIFRKRQAALRRGIDFSQARCLEIGALTTPVLTREECHVLYADRVDTEGLLRQFAWDPGVTRDNLAPVDVVWLDRPLKECVDGLFDLVVASHVGEHVPDLIGWLAEASEVLSAEGEIRLMLPDARFSFDALRPPTRLADLLVAWMQKRRTPDARDILDFALNKVRDSEVRCQDFYEGVSAPGDMTAQFSFEEALDWVRPALSDPSHYVDVHCWVFTPRYLAELMIPLARNNVLDLACAGFEDTAPPGFEFGVFFRVEPDVRRRVESWERMAREAADPLPGSAAARQKEVEPAEESRVLQDEPPLDGSHWRERLRGLPGMTRLRQSAAWRYTAPVRRRLR</sequence>
<feature type="region of interest" description="Disordered" evidence="1">
    <location>
        <begin position="277"/>
        <end position="314"/>
    </location>
</feature>
<gene>
    <name evidence="2" type="ORF">GLS_c10080</name>
</gene>
<evidence type="ECO:0000313" key="2">
    <source>
        <dbReference type="EMBL" id="AHK70916.1"/>
    </source>
</evidence>
<evidence type="ECO:0008006" key="4">
    <source>
        <dbReference type="Google" id="ProtNLM"/>
    </source>
</evidence>
<evidence type="ECO:0000313" key="3">
    <source>
        <dbReference type="Proteomes" id="UP000031656"/>
    </source>
</evidence>
<dbReference type="InterPro" id="IPR029063">
    <property type="entry name" value="SAM-dependent_MTases_sf"/>
</dbReference>
<feature type="compositionally biased region" description="Basic and acidic residues" evidence="1">
    <location>
        <begin position="287"/>
        <end position="301"/>
    </location>
</feature>
<dbReference type="AlphaFoldDB" id="A0A067Z1S0"/>
<dbReference type="EMBL" id="CP004373">
    <property type="protein sequence ID" value="AHK70916.1"/>
    <property type="molecule type" value="Genomic_DNA"/>
</dbReference>
<protein>
    <recommendedName>
        <fullName evidence="4">Methyltransferase</fullName>
    </recommendedName>
</protein>
<dbReference type="Proteomes" id="UP000031656">
    <property type="component" value="Chromosome"/>
</dbReference>
<dbReference type="RefSeq" id="WP_052327472.1">
    <property type="nucleotide sequence ID" value="NZ_CP004373.1"/>
</dbReference>
<dbReference type="GeneID" id="56905242"/>
<name>A0A067Z1S0_GLUOY</name>
<dbReference type="SUPFAM" id="SSF53335">
    <property type="entry name" value="S-adenosyl-L-methionine-dependent methyltransferases"/>
    <property type="match status" value="1"/>
</dbReference>
<evidence type="ECO:0000256" key="1">
    <source>
        <dbReference type="SAM" id="MobiDB-lite"/>
    </source>
</evidence>
<reference evidence="2 3" key="1">
    <citation type="journal article" date="2015" name="Appl. Microbiol. Biotechnol.">
        <title>The consequence of an additional NADH dehydrogenase paralog on the growth of Gluconobacter oxydans DSM3504.</title>
        <authorList>
            <person name="Kostner D."/>
            <person name="Luchterhand B."/>
            <person name="Junker A."/>
            <person name="Volland S."/>
            <person name="Daniel R."/>
            <person name="Buchs J."/>
            <person name="Liebl W."/>
            <person name="Ehrenreich A."/>
        </authorList>
    </citation>
    <scope>NUCLEOTIDE SEQUENCE [LARGE SCALE GENOMIC DNA]</scope>
    <source>
        <strain evidence="2">DSM 3504</strain>
    </source>
</reference>
<accession>A0A067Z1S0</accession>
<dbReference type="HOGENOM" id="CLU_060073_0_0_5"/>